<dbReference type="Proteomes" id="UP001235840">
    <property type="component" value="Unassembled WGS sequence"/>
</dbReference>
<dbReference type="Pfam" id="PF12368">
    <property type="entry name" value="Rhodanese_C"/>
    <property type="match status" value="1"/>
</dbReference>
<dbReference type="PROSITE" id="PS50206">
    <property type="entry name" value="RHODANESE_3"/>
    <property type="match status" value="1"/>
</dbReference>
<dbReference type="InterPro" id="IPR001763">
    <property type="entry name" value="Rhodanese-like_dom"/>
</dbReference>
<feature type="domain" description="Rhodanese" evidence="3">
    <location>
        <begin position="143"/>
        <end position="233"/>
    </location>
</feature>
<comment type="function">
    <text evidence="2">Catalyzes oxygen-dependent 5-hydroxyuridine (ho5U) modification at position 34 in tRNAs.</text>
</comment>
<comment type="catalytic activity">
    <reaction evidence="2">
        <text>uridine(34) in tRNA + AH2 + O2 = 5-hydroxyuridine(34) in tRNA + A + H2O</text>
        <dbReference type="Rhea" id="RHEA:64224"/>
        <dbReference type="Rhea" id="RHEA-COMP:11727"/>
        <dbReference type="Rhea" id="RHEA-COMP:13381"/>
        <dbReference type="ChEBI" id="CHEBI:13193"/>
        <dbReference type="ChEBI" id="CHEBI:15377"/>
        <dbReference type="ChEBI" id="CHEBI:15379"/>
        <dbReference type="ChEBI" id="CHEBI:17499"/>
        <dbReference type="ChEBI" id="CHEBI:65315"/>
        <dbReference type="ChEBI" id="CHEBI:136877"/>
    </reaction>
</comment>
<comment type="similarity">
    <text evidence="2">Belongs to the TrhO family.</text>
</comment>
<sequence>MNLKQGWMEKETVEKTGSVEGDNQYRILLYYKFVHIDDPETFAAQHLKFCKELELKGRILVAPEGLNGTVSGTIEQTNRYMEEVKKDPRFADMVFKIDEADGHAFKKMFVRPRKEIVTFRVDGVDSTKTGKYYSPKEFYELLQQDDVIVLDGRNDYEYDIGRFRNAIRPDVKSFREFPEWIKENLGQYKDKKVITYCTGGIRCEKLTAWMMDEGFQDVGQLHGGIVSYGKDEEVKGRLWDGKCYVFDERISVPINRTEEDVVVGSCHHCGKKEDRYINCANPGCNLQHVCCEECEAKHNHSCSKACEEHPDNRYLAKKRAEEAITHA</sequence>
<dbReference type="InterPro" id="IPR036873">
    <property type="entry name" value="Rhodanese-like_dom_sf"/>
</dbReference>
<dbReference type="CDD" id="cd01518">
    <property type="entry name" value="RHOD_YceA"/>
    <property type="match status" value="1"/>
</dbReference>
<dbReference type="Pfam" id="PF00581">
    <property type="entry name" value="Rhodanese"/>
    <property type="match status" value="1"/>
</dbReference>
<comment type="caution">
    <text evidence="4">The sequence shown here is derived from an EMBL/GenBank/DDBJ whole genome shotgun (WGS) entry which is preliminary data.</text>
</comment>
<accession>A0ABT9W2D0</accession>
<keyword evidence="1 2" id="KW-0819">tRNA processing</keyword>
<evidence type="ECO:0000256" key="2">
    <source>
        <dbReference type="HAMAP-Rule" id="MF_00469"/>
    </source>
</evidence>
<gene>
    <name evidence="2" type="primary">trhO</name>
    <name evidence="4" type="ORF">J2S11_003333</name>
</gene>
<proteinExistence type="inferred from homology"/>
<evidence type="ECO:0000256" key="1">
    <source>
        <dbReference type="ARBA" id="ARBA00022694"/>
    </source>
</evidence>
<dbReference type="HAMAP" id="MF_00469">
    <property type="entry name" value="TrhO"/>
    <property type="match status" value="1"/>
</dbReference>
<dbReference type="EMBL" id="JAUSTY010000015">
    <property type="protein sequence ID" value="MDQ0167408.1"/>
    <property type="molecule type" value="Genomic_DNA"/>
</dbReference>
<dbReference type="Gene3D" id="3.40.250.10">
    <property type="entry name" value="Rhodanese-like domain"/>
    <property type="match status" value="1"/>
</dbReference>
<dbReference type="EC" id="1.14.-.-" evidence="2"/>
<dbReference type="InterPro" id="IPR020936">
    <property type="entry name" value="TrhO"/>
</dbReference>
<dbReference type="Pfam" id="PF17773">
    <property type="entry name" value="UPF0176_N"/>
    <property type="match status" value="1"/>
</dbReference>
<dbReference type="InterPro" id="IPR040503">
    <property type="entry name" value="TRHO_N"/>
</dbReference>
<evidence type="ECO:0000313" key="4">
    <source>
        <dbReference type="EMBL" id="MDQ0167408.1"/>
    </source>
</evidence>
<evidence type="ECO:0000313" key="5">
    <source>
        <dbReference type="Proteomes" id="UP001235840"/>
    </source>
</evidence>
<reference evidence="4 5" key="1">
    <citation type="submission" date="2023-07" db="EMBL/GenBank/DDBJ databases">
        <title>Genomic Encyclopedia of Type Strains, Phase IV (KMG-IV): sequencing the most valuable type-strain genomes for metagenomic binning, comparative biology and taxonomic classification.</title>
        <authorList>
            <person name="Goeker M."/>
        </authorList>
    </citation>
    <scope>NUCLEOTIDE SEQUENCE [LARGE SCALE GENOMIC DNA]</scope>
    <source>
        <strain evidence="4 5">DSM 12751</strain>
    </source>
</reference>
<organism evidence="4 5">
    <name type="scientific">Caldalkalibacillus horti</name>
    <dbReference type="NCBI Taxonomy" id="77523"/>
    <lineage>
        <taxon>Bacteria</taxon>
        <taxon>Bacillati</taxon>
        <taxon>Bacillota</taxon>
        <taxon>Bacilli</taxon>
        <taxon>Bacillales</taxon>
        <taxon>Bacillaceae</taxon>
        <taxon>Caldalkalibacillus</taxon>
    </lineage>
</organism>
<keyword evidence="2" id="KW-0560">Oxidoreductase</keyword>
<keyword evidence="5" id="KW-1185">Reference proteome</keyword>
<protein>
    <recommendedName>
        <fullName evidence="2">tRNA uridine(34) hydroxylase</fullName>
        <ecNumber evidence="2">1.14.-.-</ecNumber>
    </recommendedName>
    <alternativeName>
        <fullName evidence="2">tRNA hydroxylation protein O</fullName>
    </alternativeName>
</protein>
<name>A0ABT9W2D0_9BACI</name>
<dbReference type="InterPro" id="IPR022111">
    <property type="entry name" value="Rhodanese_C"/>
</dbReference>
<dbReference type="PANTHER" id="PTHR43268:SF3">
    <property type="entry name" value="RHODANESE-LIKE DOMAIN-CONTAINING PROTEIN 7-RELATED"/>
    <property type="match status" value="1"/>
</dbReference>
<dbReference type="PANTHER" id="PTHR43268">
    <property type="entry name" value="THIOSULFATE SULFURTRANSFERASE/RHODANESE-LIKE DOMAIN-CONTAINING PROTEIN 2"/>
    <property type="match status" value="1"/>
</dbReference>
<evidence type="ECO:0000259" key="3">
    <source>
        <dbReference type="PROSITE" id="PS50206"/>
    </source>
</evidence>
<dbReference type="SMART" id="SM00450">
    <property type="entry name" value="RHOD"/>
    <property type="match status" value="1"/>
</dbReference>
<dbReference type="Gene3D" id="3.30.70.100">
    <property type="match status" value="1"/>
</dbReference>
<dbReference type="SUPFAM" id="SSF52821">
    <property type="entry name" value="Rhodanese/Cell cycle control phosphatase"/>
    <property type="match status" value="1"/>
</dbReference>
<dbReference type="NCBIfam" id="NF001135">
    <property type="entry name" value="PRK00142.1-3"/>
    <property type="match status" value="1"/>
</dbReference>